<accession>A0A653EIT0</accession>
<organism evidence="2">
    <name type="scientific">Mycobacterium riyadhense</name>
    <dbReference type="NCBI Taxonomy" id="486698"/>
    <lineage>
        <taxon>Bacteria</taxon>
        <taxon>Bacillati</taxon>
        <taxon>Actinomycetota</taxon>
        <taxon>Actinomycetes</taxon>
        <taxon>Mycobacteriales</taxon>
        <taxon>Mycobacteriaceae</taxon>
        <taxon>Mycobacterium</taxon>
    </lineage>
</organism>
<evidence type="ECO:0000259" key="1">
    <source>
        <dbReference type="Pfam" id="PF13827"/>
    </source>
</evidence>
<evidence type="ECO:0000313" key="2">
    <source>
        <dbReference type="EMBL" id="VTO97192.1"/>
    </source>
</evidence>
<reference evidence="2" key="1">
    <citation type="submission" date="2019-05" db="EMBL/GenBank/DDBJ databases">
        <authorList>
            <person name="Naeem R."/>
            <person name="Antony C."/>
            <person name="Guan Q."/>
        </authorList>
    </citation>
    <scope>NUCLEOTIDE SEQUENCE</scope>
    <source>
        <strain evidence="2">2</strain>
    </source>
</reference>
<feature type="domain" description="DUF4189" evidence="1">
    <location>
        <begin position="65"/>
        <end position="140"/>
    </location>
</feature>
<protein>
    <recommendedName>
        <fullName evidence="1">DUF4189 domain-containing protein</fullName>
    </recommendedName>
</protein>
<proteinExistence type="predicted"/>
<dbReference type="EMBL" id="LR589077">
    <property type="protein sequence ID" value="VTO97192.1"/>
    <property type="molecule type" value="Genomic_DNA"/>
</dbReference>
<name>A0A653EIT0_9MYCO</name>
<dbReference type="AlphaFoldDB" id="A0A653EIT0"/>
<sequence length="150" mass="15624">MLRLYRGHHATTKLRHRVALAVAALAGAGLVLPLHSAEAHTHKPVAHADQGSIAVVRPVPPSTRYGAIAVADSGAIGKAWRHRSRTDADQAALRQCGSPGCKVVSRFIGCGAVAHDGSVYHGGIGSTRPAAEQNAMTRLGGGWIVTWACN</sequence>
<dbReference type="InterPro" id="IPR025240">
    <property type="entry name" value="DUF4189"/>
</dbReference>
<gene>
    <name evidence="2" type="ORF">BIN_B_01912</name>
</gene>
<dbReference type="Pfam" id="PF13827">
    <property type="entry name" value="DUF4189"/>
    <property type="match status" value="1"/>
</dbReference>